<evidence type="ECO:0000256" key="1">
    <source>
        <dbReference type="SAM" id="Phobius"/>
    </source>
</evidence>
<feature type="transmembrane region" description="Helical" evidence="1">
    <location>
        <begin position="78"/>
        <end position="102"/>
    </location>
</feature>
<accession>A0A387BJ66</accession>
<dbReference type="AlphaFoldDB" id="A0A387BJ66"/>
<dbReference type="Proteomes" id="UP000269374">
    <property type="component" value="Chromosome"/>
</dbReference>
<sequence>MNNYFLRLMDALEQIERSIFKINDLKREFEYQVNKLVNRQALIAAAVGPALFLIIYTINGSGMFSSNILNESATIVGLRMFGVGFVTWTLGVLLDFTFKYLFYRDYLPAGRTTKRKKLAPAYKEKKQKLVESVKPVIEQELVNSEIPEGYLDIPTVGMLMQYINDGRAKNLNEAVQLVQKDKDAASLKQQQSLIHKFKEIEQEDFLTDVKVG</sequence>
<dbReference type="OrthoDB" id="2241442at2"/>
<keyword evidence="1" id="KW-0812">Transmembrane</keyword>
<evidence type="ECO:0000313" key="2">
    <source>
        <dbReference type="EMBL" id="AYG01087.1"/>
    </source>
</evidence>
<keyword evidence="1" id="KW-1133">Transmembrane helix</keyword>
<protein>
    <submittedName>
        <fullName evidence="2">Uncharacterized protein</fullName>
    </submittedName>
</protein>
<dbReference type="EMBL" id="CP032627">
    <property type="protein sequence ID" value="AYG01087.1"/>
    <property type="molecule type" value="Genomic_DNA"/>
</dbReference>
<proteinExistence type="predicted"/>
<feature type="transmembrane region" description="Helical" evidence="1">
    <location>
        <begin position="41"/>
        <end position="58"/>
    </location>
</feature>
<organism evidence="2 3">
    <name type="scientific">Lactococcus allomyrinae</name>
    <dbReference type="NCBI Taxonomy" id="2419773"/>
    <lineage>
        <taxon>Bacteria</taxon>
        <taxon>Bacillati</taxon>
        <taxon>Bacillota</taxon>
        <taxon>Bacilli</taxon>
        <taxon>Lactobacillales</taxon>
        <taxon>Streptococcaceae</taxon>
        <taxon>Lactococcus</taxon>
    </lineage>
</organism>
<keyword evidence="1" id="KW-0472">Membrane</keyword>
<reference evidence="2 3" key="1">
    <citation type="submission" date="2018-09" db="EMBL/GenBank/DDBJ databases">
        <title>Genome sequencing of strain 1JSPR-7.</title>
        <authorList>
            <person name="Heo J."/>
            <person name="Kim S.-J."/>
            <person name="Kwon S.-W."/>
        </authorList>
    </citation>
    <scope>NUCLEOTIDE SEQUENCE [LARGE SCALE GENOMIC DNA]</scope>
    <source>
        <strain evidence="2 3">1JSPR-7</strain>
    </source>
</reference>
<name>A0A387BJ66_9LACT</name>
<dbReference type="RefSeq" id="WP_120772470.1">
    <property type="nucleotide sequence ID" value="NZ_CP032627.1"/>
</dbReference>
<dbReference type="KEGG" id="lact:D7I46_08285"/>
<keyword evidence="3" id="KW-1185">Reference proteome</keyword>
<gene>
    <name evidence="2" type="ORF">D7I46_08285</name>
</gene>
<evidence type="ECO:0000313" key="3">
    <source>
        <dbReference type="Proteomes" id="UP000269374"/>
    </source>
</evidence>